<feature type="domain" description="Methyltransferase type 11" evidence="1">
    <location>
        <begin position="53"/>
        <end position="148"/>
    </location>
</feature>
<evidence type="ECO:0000259" key="1">
    <source>
        <dbReference type="Pfam" id="PF08241"/>
    </source>
</evidence>
<dbReference type="Pfam" id="PF08241">
    <property type="entry name" value="Methyltransf_11"/>
    <property type="match status" value="1"/>
</dbReference>
<evidence type="ECO:0000313" key="3">
    <source>
        <dbReference type="Proteomes" id="UP000578449"/>
    </source>
</evidence>
<dbReference type="PANTHER" id="PTHR43591">
    <property type="entry name" value="METHYLTRANSFERASE"/>
    <property type="match status" value="1"/>
</dbReference>
<accession>A0A840P7Q0</accession>
<gene>
    <name evidence="2" type="ORF">HNP84_003186</name>
</gene>
<dbReference type="EMBL" id="JACHGN010000006">
    <property type="protein sequence ID" value="MBB5133460.1"/>
    <property type="molecule type" value="Genomic_DNA"/>
</dbReference>
<keyword evidence="2" id="KW-0489">Methyltransferase</keyword>
<dbReference type="RefSeq" id="WP_221336313.1">
    <property type="nucleotide sequence ID" value="NZ_BAABIX010000001.1"/>
</dbReference>
<dbReference type="CDD" id="cd02440">
    <property type="entry name" value="AdoMet_MTases"/>
    <property type="match status" value="1"/>
</dbReference>
<comment type="caution">
    <text evidence="2">The sequence shown here is derived from an EMBL/GenBank/DDBJ whole genome shotgun (WGS) entry which is preliminary data.</text>
</comment>
<dbReference type="SUPFAM" id="SSF53335">
    <property type="entry name" value="S-adenosyl-L-methionine-dependent methyltransferases"/>
    <property type="match status" value="1"/>
</dbReference>
<dbReference type="Gene3D" id="3.40.50.150">
    <property type="entry name" value="Vaccinia Virus protein VP39"/>
    <property type="match status" value="1"/>
</dbReference>
<organism evidence="2 3">
    <name type="scientific">Thermocatellispora tengchongensis</name>
    <dbReference type="NCBI Taxonomy" id="1073253"/>
    <lineage>
        <taxon>Bacteria</taxon>
        <taxon>Bacillati</taxon>
        <taxon>Actinomycetota</taxon>
        <taxon>Actinomycetes</taxon>
        <taxon>Streptosporangiales</taxon>
        <taxon>Streptosporangiaceae</taxon>
        <taxon>Thermocatellispora</taxon>
    </lineage>
</organism>
<reference evidence="2 3" key="1">
    <citation type="submission" date="2020-08" db="EMBL/GenBank/DDBJ databases">
        <title>Genomic Encyclopedia of Type Strains, Phase IV (KMG-IV): sequencing the most valuable type-strain genomes for metagenomic binning, comparative biology and taxonomic classification.</title>
        <authorList>
            <person name="Goeker M."/>
        </authorList>
    </citation>
    <scope>NUCLEOTIDE SEQUENCE [LARGE SCALE GENOMIC DNA]</scope>
    <source>
        <strain evidence="2 3">DSM 45615</strain>
    </source>
</reference>
<keyword evidence="2" id="KW-0808">Transferase</keyword>
<keyword evidence="3" id="KW-1185">Reference proteome</keyword>
<evidence type="ECO:0000313" key="2">
    <source>
        <dbReference type="EMBL" id="MBB5133460.1"/>
    </source>
</evidence>
<sequence length="206" mass="21598">MEPDDDESGSRAERTRRFFAERAAGWEEKFPDDGPAFAAAVAELGLKPGDVVLDAGCGTGRAFPPLREAVGPGGLVIGADLTPEMIRAARERGRAAYGHLVIADVARLPLSAAVADAVFAAGLISHVADPAGVLAELARVTVAGGRLALFHPVGRAALAARQGRALTPQDVRAEPNLRPLLRAAGWTLTRYDDGEERYLALATRSA</sequence>
<dbReference type="InterPro" id="IPR013216">
    <property type="entry name" value="Methyltransf_11"/>
</dbReference>
<dbReference type="GO" id="GO:0032259">
    <property type="term" value="P:methylation"/>
    <property type="evidence" value="ECO:0007669"/>
    <property type="project" value="UniProtKB-KW"/>
</dbReference>
<name>A0A840P7Q0_9ACTN</name>
<dbReference type="Proteomes" id="UP000578449">
    <property type="component" value="Unassembled WGS sequence"/>
</dbReference>
<dbReference type="GO" id="GO:0008757">
    <property type="term" value="F:S-adenosylmethionine-dependent methyltransferase activity"/>
    <property type="evidence" value="ECO:0007669"/>
    <property type="project" value="InterPro"/>
</dbReference>
<dbReference type="PANTHER" id="PTHR43591:SF24">
    <property type="entry name" value="2-METHOXY-6-POLYPRENYL-1,4-BENZOQUINOL METHYLASE, MITOCHONDRIAL"/>
    <property type="match status" value="1"/>
</dbReference>
<dbReference type="InterPro" id="IPR029063">
    <property type="entry name" value="SAM-dependent_MTases_sf"/>
</dbReference>
<dbReference type="AlphaFoldDB" id="A0A840P7Q0"/>
<proteinExistence type="predicted"/>
<protein>
    <submittedName>
        <fullName evidence="2">SAM-dependent methyltransferase</fullName>
    </submittedName>
</protein>